<sequence length="194" mass="21005">MARTKEFDRDEAVRRAMQVFWEQGYEATSTDDLLRAMGIGRQSMYDTFGDKHGLYLEALRAYQAEYSANLMECLRSHPSPLGAIREFLLSIPNGTQKARARGCLSVNATTELAHADAEVATLLKTGGAVGHGALERVVKEAQRKGELNPKLDARVAAGFLLSTIGGLRLSAKAGTPPEALRDVVDFALAGLKAQ</sequence>
<comment type="caution">
    <text evidence="6">The sequence shown here is derived from an EMBL/GenBank/DDBJ whole genome shotgun (WGS) entry which is preliminary data.</text>
</comment>
<reference evidence="7" key="1">
    <citation type="submission" date="2018-09" db="EMBL/GenBank/DDBJ databases">
        <authorList>
            <person name="Livingstone P.G."/>
            <person name="Whitworth D.E."/>
        </authorList>
    </citation>
    <scope>NUCLEOTIDE SEQUENCE [LARGE SCALE GENOMIC DNA]</scope>
    <source>
        <strain evidence="7">CA043D</strain>
    </source>
</reference>
<dbReference type="GO" id="GO:0003677">
    <property type="term" value="F:DNA binding"/>
    <property type="evidence" value="ECO:0007669"/>
    <property type="project" value="UniProtKB-UniRule"/>
</dbReference>
<dbReference type="RefSeq" id="WP_120601428.1">
    <property type="nucleotide sequence ID" value="NZ_RAWE01000011.1"/>
</dbReference>
<dbReference type="SUPFAM" id="SSF48498">
    <property type="entry name" value="Tetracyclin repressor-like, C-terminal domain"/>
    <property type="match status" value="1"/>
</dbReference>
<evidence type="ECO:0000313" key="6">
    <source>
        <dbReference type="EMBL" id="RKH06372.1"/>
    </source>
</evidence>
<feature type="DNA-binding region" description="H-T-H motif" evidence="4">
    <location>
        <begin position="29"/>
        <end position="48"/>
    </location>
</feature>
<dbReference type="PROSITE" id="PS50977">
    <property type="entry name" value="HTH_TETR_2"/>
    <property type="match status" value="1"/>
</dbReference>
<proteinExistence type="predicted"/>
<evidence type="ECO:0000256" key="2">
    <source>
        <dbReference type="ARBA" id="ARBA00023125"/>
    </source>
</evidence>
<keyword evidence="1" id="KW-0805">Transcription regulation</keyword>
<dbReference type="Proteomes" id="UP000268313">
    <property type="component" value="Unassembled WGS sequence"/>
</dbReference>
<dbReference type="OrthoDB" id="270177at2"/>
<evidence type="ECO:0000259" key="5">
    <source>
        <dbReference type="PROSITE" id="PS50977"/>
    </source>
</evidence>
<evidence type="ECO:0000256" key="4">
    <source>
        <dbReference type="PROSITE-ProRule" id="PRU00335"/>
    </source>
</evidence>
<organism evidence="6 7">
    <name type="scientific">Corallococcus carmarthensis</name>
    <dbReference type="NCBI Taxonomy" id="2316728"/>
    <lineage>
        <taxon>Bacteria</taxon>
        <taxon>Pseudomonadati</taxon>
        <taxon>Myxococcota</taxon>
        <taxon>Myxococcia</taxon>
        <taxon>Myxococcales</taxon>
        <taxon>Cystobacterineae</taxon>
        <taxon>Myxococcaceae</taxon>
        <taxon>Corallococcus</taxon>
    </lineage>
</organism>
<evidence type="ECO:0000256" key="1">
    <source>
        <dbReference type="ARBA" id="ARBA00023015"/>
    </source>
</evidence>
<keyword evidence="2 4" id="KW-0238">DNA-binding</keyword>
<dbReference type="PANTHER" id="PTHR47506:SF1">
    <property type="entry name" value="HTH-TYPE TRANSCRIPTIONAL REGULATOR YJDC"/>
    <property type="match status" value="1"/>
</dbReference>
<keyword evidence="3" id="KW-0804">Transcription</keyword>
<keyword evidence="7" id="KW-1185">Reference proteome</keyword>
<dbReference type="InterPro" id="IPR009057">
    <property type="entry name" value="Homeodomain-like_sf"/>
</dbReference>
<name>A0A3A8KVF4_9BACT</name>
<dbReference type="Pfam" id="PF00440">
    <property type="entry name" value="TetR_N"/>
    <property type="match status" value="1"/>
</dbReference>
<dbReference type="Gene3D" id="1.10.10.60">
    <property type="entry name" value="Homeodomain-like"/>
    <property type="match status" value="1"/>
</dbReference>
<dbReference type="PANTHER" id="PTHR47506">
    <property type="entry name" value="TRANSCRIPTIONAL REGULATORY PROTEIN"/>
    <property type="match status" value="1"/>
</dbReference>
<dbReference type="Gene3D" id="1.10.357.10">
    <property type="entry name" value="Tetracycline Repressor, domain 2"/>
    <property type="match status" value="1"/>
</dbReference>
<dbReference type="Pfam" id="PF16925">
    <property type="entry name" value="TetR_C_13"/>
    <property type="match status" value="1"/>
</dbReference>
<evidence type="ECO:0000256" key="3">
    <source>
        <dbReference type="ARBA" id="ARBA00023163"/>
    </source>
</evidence>
<dbReference type="InterPro" id="IPR036271">
    <property type="entry name" value="Tet_transcr_reg_TetR-rel_C_sf"/>
</dbReference>
<gene>
    <name evidence="6" type="ORF">D7X32_05435</name>
</gene>
<accession>A0A3A8KVF4</accession>
<feature type="domain" description="HTH tetR-type" evidence="5">
    <location>
        <begin position="6"/>
        <end position="66"/>
    </location>
</feature>
<dbReference type="InterPro" id="IPR001647">
    <property type="entry name" value="HTH_TetR"/>
</dbReference>
<dbReference type="AlphaFoldDB" id="A0A3A8KVF4"/>
<evidence type="ECO:0000313" key="7">
    <source>
        <dbReference type="Proteomes" id="UP000268313"/>
    </source>
</evidence>
<protein>
    <submittedName>
        <fullName evidence="6">TetR/AcrR family transcriptional regulator</fullName>
    </submittedName>
</protein>
<dbReference type="SUPFAM" id="SSF46689">
    <property type="entry name" value="Homeodomain-like"/>
    <property type="match status" value="1"/>
</dbReference>
<dbReference type="EMBL" id="RAWE01000011">
    <property type="protein sequence ID" value="RKH06372.1"/>
    <property type="molecule type" value="Genomic_DNA"/>
</dbReference>
<dbReference type="InterPro" id="IPR011075">
    <property type="entry name" value="TetR_C"/>
</dbReference>